<keyword evidence="2" id="KW-0560">Oxidoreductase</keyword>
<comment type="caution">
    <text evidence="6">The sequence shown here is derived from an EMBL/GenBank/DDBJ whole genome shotgun (WGS) entry which is preliminary data.</text>
</comment>
<reference evidence="6 7" key="1">
    <citation type="submission" date="2023-08" db="EMBL/GenBank/DDBJ databases">
        <title>Nocardioides seae sp. nov., a bacterium isolated from a soil.</title>
        <authorList>
            <person name="Wang X."/>
        </authorList>
    </citation>
    <scope>NUCLEOTIDE SEQUENCE [LARGE SCALE GENOMIC DNA]</scope>
    <source>
        <strain evidence="6 7">YZH12</strain>
    </source>
</reference>
<feature type="domain" description="FAD/NAD(P)-binding" evidence="5">
    <location>
        <begin position="32"/>
        <end position="309"/>
    </location>
</feature>
<dbReference type="PRINTS" id="PR00368">
    <property type="entry name" value="FADPNR"/>
</dbReference>
<evidence type="ECO:0000256" key="3">
    <source>
        <dbReference type="ARBA" id="ARBA00048132"/>
    </source>
</evidence>
<dbReference type="InterPro" id="IPR050097">
    <property type="entry name" value="Ferredoxin-NADP_redctase_2"/>
</dbReference>
<evidence type="ECO:0000256" key="2">
    <source>
        <dbReference type="ARBA" id="ARBA00023002"/>
    </source>
</evidence>
<dbReference type="InterPro" id="IPR036188">
    <property type="entry name" value="FAD/NAD-bd_sf"/>
</dbReference>
<dbReference type="PRINTS" id="PR00469">
    <property type="entry name" value="PNDRDTASEII"/>
</dbReference>
<evidence type="ECO:0000256" key="1">
    <source>
        <dbReference type="ARBA" id="ARBA00022630"/>
    </source>
</evidence>
<dbReference type="EMBL" id="JAVYII010000003">
    <property type="protein sequence ID" value="MDT9593086.1"/>
    <property type="molecule type" value="Genomic_DNA"/>
</dbReference>
<evidence type="ECO:0000259" key="5">
    <source>
        <dbReference type="Pfam" id="PF07992"/>
    </source>
</evidence>
<evidence type="ECO:0000256" key="4">
    <source>
        <dbReference type="SAM" id="MobiDB-lite"/>
    </source>
</evidence>
<keyword evidence="1" id="KW-0285">Flavoprotein</keyword>
<dbReference type="Gene3D" id="3.50.50.60">
    <property type="entry name" value="FAD/NAD(P)-binding domain"/>
    <property type="match status" value="2"/>
</dbReference>
<comment type="catalytic activity">
    <reaction evidence="3">
        <text>[thioredoxin]-dithiol + NADP(+) = [thioredoxin]-disulfide + NADPH + H(+)</text>
        <dbReference type="Rhea" id="RHEA:20345"/>
        <dbReference type="Rhea" id="RHEA-COMP:10698"/>
        <dbReference type="Rhea" id="RHEA-COMP:10700"/>
        <dbReference type="ChEBI" id="CHEBI:15378"/>
        <dbReference type="ChEBI" id="CHEBI:29950"/>
        <dbReference type="ChEBI" id="CHEBI:50058"/>
        <dbReference type="ChEBI" id="CHEBI:57783"/>
        <dbReference type="ChEBI" id="CHEBI:58349"/>
        <dbReference type="EC" id="1.8.1.9"/>
    </reaction>
</comment>
<organism evidence="6 7">
    <name type="scientific">Nocardioides imazamoxiresistens</name>
    <dbReference type="NCBI Taxonomy" id="3231893"/>
    <lineage>
        <taxon>Bacteria</taxon>
        <taxon>Bacillati</taxon>
        <taxon>Actinomycetota</taxon>
        <taxon>Actinomycetes</taxon>
        <taxon>Propionibacteriales</taxon>
        <taxon>Nocardioidaceae</taxon>
        <taxon>Nocardioides</taxon>
    </lineage>
</organism>
<evidence type="ECO:0000313" key="6">
    <source>
        <dbReference type="EMBL" id="MDT9593086.1"/>
    </source>
</evidence>
<sequence length="337" mass="35118">MKSHAGDLRKRHHLVKEHPVSTTAPTTAPARDVLVVGGGPAGLQAALTVGRIHRSVALVDSGDYRNATVDHMHNVLTHDGRAPADFRAAARDQLAPYDVEVHEGRVATIAGDVAAGFTATLDDGRTLRARRVVLATGLSDDLPEVPGLADLWGTLAAQCPFCHGHEFAGGHVVLLGATPQHAHLVGLMRPVAGRMTLLADGAAVEPEARRLFDALGAAVVETKVERFERAGEGVRVVLADGTDLDAVGVLLRPTYRQSAPFAEQLGLRLLESGCIEVDDFGRTSVPGVFAGGDLAHRASFPMPMPSVVAATAAGQMAASGAIQELLGEEMAALGAGH</sequence>
<evidence type="ECO:0000313" key="7">
    <source>
        <dbReference type="Proteomes" id="UP001268542"/>
    </source>
</evidence>
<dbReference type="Pfam" id="PF07992">
    <property type="entry name" value="Pyr_redox_2"/>
    <property type="match status" value="1"/>
</dbReference>
<protein>
    <submittedName>
        <fullName evidence="6">NAD(P)/FAD-dependent oxidoreductase</fullName>
    </submittedName>
</protein>
<keyword evidence="7" id="KW-1185">Reference proteome</keyword>
<dbReference type="SUPFAM" id="SSF51905">
    <property type="entry name" value="FAD/NAD(P)-binding domain"/>
    <property type="match status" value="1"/>
</dbReference>
<gene>
    <name evidence="6" type="ORF">RDV89_08405</name>
</gene>
<proteinExistence type="predicted"/>
<dbReference type="Proteomes" id="UP001268542">
    <property type="component" value="Unassembled WGS sequence"/>
</dbReference>
<dbReference type="InterPro" id="IPR023753">
    <property type="entry name" value="FAD/NAD-binding_dom"/>
</dbReference>
<dbReference type="PANTHER" id="PTHR48105">
    <property type="entry name" value="THIOREDOXIN REDUCTASE 1-RELATED-RELATED"/>
    <property type="match status" value="1"/>
</dbReference>
<feature type="region of interest" description="Disordered" evidence="4">
    <location>
        <begin position="1"/>
        <end position="26"/>
    </location>
</feature>
<name>A0ABU3PV47_9ACTN</name>
<accession>A0ABU3PV47</accession>